<dbReference type="OrthoDB" id="2418506at2"/>
<dbReference type="EMBL" id="MRTJ01000001">
    <property type="protein sequence ID" value="OMF17204.1"/>
    <property type="molecule type" value="Genomic_DNA"/>
</dbReference>
<sequence length="150" mass="17635">MDLEFELTESDYKRAISNGITRYRANVRFYELGWDKERAITESINKKVDRKHWHRIAAEHGITRDAFNTRLHRGWSEEKAATTPKITIEGAQKKAHEALRKYPVELLQKAVDNGISEQTFRRRIREGWGPEKAATKPIYNRQNTKELINK</sequence>
<gene>
    <name evidence="1" type="ORF">BK131_04365</name>
</gene>
<protein>
    <submittedName>
        <fullName evidence="1">Uncharacterized protein</fullName>
    </submittedName>
</protein>
<proteinExistence type="predicted"/>
<reference evidence="1 2" key="1">
    <citation type="submission" date="2016-11" db="EMBL/GenBank/DDBJ databases">
        <title>Paenibacillus species isolates.</title>
        <authorList>
            <person name="Beno S.M."/>
        </authorList>
    </citation>
    <scope>NUCLEOTIDE SEQUENCE [LARGE SCALE GENOMIC DNA]</scope>
    <source>
        <strain evidence="1 2">FSL H8-0246</strain>
    </source>
</reference>
<accession>A0A1R1C547</accession>
<dbReference type="AlphaFoldDB" id="A0A1R1C547"/>
<evidence type="ECO:0000313" key="2">
    <source>
        <dbReference type="Proteomes" id="UP000187134"/>
    </source>
</evidence>
<dbReference type="Proteomes" id="UP000187134">
    <property type="component" value="Unassembled WGS sequence"/>
</dbReference>
<comment type="caution">
    <text evidence="1">The sequence shown here is derived from an EMBL/GenBank/DDBJ whole genome shotgun (WGS) entry which is preliminary data.</text>
</comment>
<name>A0A1R1C547_PAEAM</name>
<evidence type="ECO:0000313" key="1">
    <source>
        <dbReference type="EMBL" id="OMF17204.1"/>
    </source>
</evidence>
<organism evidence="1 2">
    <name type="scientific">Paenibacillus amylolyticus</name>
    <dbReference type="NCBI Taxonomy" id="1451"/>
    <lineage>
        <taxon>Bacteria</taxon>
        <taxon>Bacillati</taxon>
        <taxon>Bacillota</taxon>
        <taxon>Bacilli</taxon>
        <taxon>Bacillales</taxon>
        <taxon>Paenibacillaceae</taxon>
        <taxon>Paenibacillus</taxon>
    </lineage>
</organism>